<proteinExistence type="predicted"/>
<evidence type="ECO:0000256" key="1">
    <source>
        <dbReference type="SAM" id="Phobius"/>
    </source>
</evidence>
<dbReference type="EMBL" id="PTPZ01000002">
    <property type="protein sequence ID" value="PPZ92112.1"/>
    <property type="molecule type" value="Genomic_DNA"/>
</dbReference>
<organism evidence="2 3">
    <name type="scientific">Cloacibacterium normanense</name>
    <dbReference type="NCBI Taxonomy" id="237258"/>
    <lineage>
        <taxon>Bacteria</taxon>
        <taxon>Pseudomonadati</taxon>
        <taxon>Bacteroidota</taxon>
        <taxon>Flavobacteriia</taxon>
        <taxon>Flavobacteriales</taxon>
        <taxon>Weeksellaceae</taxon>
    </lineage>
</organism>
<evidence type="ECO:0000313" key="3">
    <source>
        <dbReference type="Proteomes" id="UP000238565"/>
    </source>
</evidence>
<keyword evidence="1" id="KW-0472">Membrane</keyword>
<comment type="caution">
    <text evidence="2">The sequence shown here is derived from an EMBL/GenBank/DDBJ whole genome shotgun (WGS) entry which is preliminary data.</text>
</comment>
<dbReference type="AlphaFoldDB" id="A0A2S7I6B1"/>
<dbReference type="Proteomes" id="UP000238565">
    <property type="component" value="Unassembled WGS sequence"/>
</dbReference>
<keyword evidence="1" id="KW-0812">Transmembrane</keyword>
<gene>
    <name evidence="2" type="ORF">C3729_03795</name>
</gene>
<keyword evidence="1" id="KW-1133">Transmembrane helix</keyword>
<accession>A0A2S7I6B1</accession>
<reference evidence="2 3" key="1">
    <citation type="submission" date="2018-02" db="EMBL/GenBank/DDBJ databases">
        <title>Draft genome sequence of bacterial isolates from marine environment.</title>
        <authorList>
            <person name="Singh S.K."/>
            <person name="Hill R."/>
            <person name="Major S."/>
            <person name="Cai H."/>
            <person name="Li Y."/>
        </authorList>
    </citation>
    <scope>NUCLEOTIDE SEQUENCE [LARGE SCALE GENOMIC DNA]</scope>
    <source>
        <strain evidence="2 3">IMET F</strain>
    </source>
</reference>
<dbReference type="RefSeq" id="WP_104792941.1">
    <property type="nucleotide sequence ID" value="NZ_PTPZ01000002.1"/>
</dbReference>
<protein>
    <submittedName>
        <fullName evidence="2">Uncharacterized protein</fullName>
    </submittedName>
</protein>
<feature type="transmembrane region" description="Helical" evidence="1">
    <location>
        <begin position="6"/>
        <end position="28"/>
    </location>
</feature>
<sequence length="171" mass="20600">MSTKFYKIFVYSFLFIFLLIVSISYYFIINSEKIKYDSSLADHKFLNQRSTEIIFEDEEKVNYDVVFFDFCKVLKNNDHSYYFIIGKEDKPFNGFSLFTLKHKFSKIKYYFPNNKKYYKVDLEELTISKPYLKIGDSIFGKLKVEIEPQYIGANKKYKGTIFFKTVVKRYE</sequence>
<name>A0A2S7I6B1_9FLAO</name>
<evidence type="ECO:0000313" key="2">
    <source>
        <dbReference type="EMBL" id="PPZ92112.1"/>
    </source>
</evidence>